<keyword evidence="1" id="KW-1133">Transmembrane helix</keyword>
<comment type="caution">
    <text evidence="2">The sequence shown here is derived from an EMBL/GenBank/DDBJ whole genome shotgun (WGS) entry which is preliminary data.</text>
</comment>
<organism evidence="2 4">
    <name type="scientific">Bacteroides intestinalis</name>
    <dbReference type="NCBI Taxonomy" id="329854"/>
    <lineage>
        <taxon>Bacteria</taxon>
        <taxon>Pseudomonadati</taxon>
        <taxon>Bacteroidota</taxon>
        <taxon>Bacteroidia</taxon>
        <taxon>Bacteroidales</taxon>
        <taxon>Bacteroidaceae</taxon>
        <taxon>Bacteroides</taxon>
    </lineage>
</organism>
<keyword evidence="5" id="KW-1185">Reference proteome</keyword>
<keyword evidence="1" id="KW-0812">Transmembrane</keyword>
<reference evidence="2 4" key="1">
    <citation type="submission" date="2018-08" db="EMBL/GenBank/DDBJ databases">
        <title>A genome reference for cultivated species of the human gut microbiota.</title>
        <authorList>
            <person name="Zou Y."/>
            <person name="Xue W."/>
            <person name="Luo G."/>
        </authorList>
    </citation>
    <scope>NUCLEOTIDE SEQUENCE [LARGE SCALE GENOMIC DNA]</scope>
    <source>
        <strain evidence="2 4">AF36-16BH</strain>
    </source>
</reference>
<dbReference type="EMBL" id="RCXO01000005">
    <property type="protein sequence ID" value="RYT81646.1"/>
    <property type="molecule type" value="Genomic_DNA"/>
</dbReference>
<name>A0A415NGC6_9BACE</name>
<evidence type="ECO:0000313" key="3">
    <source>
        <dbReference type="EMBL" id="RYT81646.1"/>
    </source>
</evidence>
<dbReference type="AlphaFoldDB" id="A0A415NGC6"/>
<feature type="transmembrane region" description="Helical" evidence="1">
    <location>
        <begin position="5"/>
        <end position="22"/>
    </location>
</feature>
<evidence type="ECO:0000313" key="2">
    <source>
        <dbReference type="EMBL" id="RHL96732.1"/>
    </source>
</evidence>
<sequence>MRHLIIVFSEILLVSLNFYIILKNPLEKEYKTPVTLLIWVFVMITVDCFLKKKKYYKEMRYIISQLLYMIIYSIQP</sequence>
<dbReference type="Proteomes" id="UP000285013">
    <property type="component" value="Unassembled WGS sequence"/>
</dbReference>
<keyword evidence="1" id="KW-0472">Membrane</keyword>
<protein>
    <submittedName>
        <fullName evidence="2">Uncharacterized protein</fullName>
    </submittedName>
</protein>
<evidence type="ECO:0000256" key="1">
    <source>
        <dbReference type="SAM" id="Phobius"/>
    </source>
</evidence>
<feature type="transmembrane region" description="Helical" evidence="1">
    <location>
        <begin position="34"/>
        <end position="50"/>
    </location>
</feature>
<accession>A0A415NGC6</accession>
<evidence type="ECO:0000313" key="4">
    <source>
        <dbReference type="Proteomes" id="UP000285013"/>
    </source>
</evidence>
<proteinExistence type="predicted"/>
<dbReference type="Proteomes" id="UP000291191">
    <property type="component" value="Unassembled WGS sequence"/>
</dbReference>
<evidence type="ECO:0000313" key="5">
    <source>
        <dbReference type="Proteomes" id="UP000291191"/>
    </source>
</evidence>
<dbReference type="EMBL" id="QRPE01000001">
    <property type="protein sequence ID" value="RHL96732.1"/>
    <property type="molecule type" value="Genomic_DNA"/>
</dbReference>
<reference evidence="3 5" key="2">
    <citation type="journal article" date="2019" name="Science, e1252229">
        <title>Invertible promoters mediate bacterial phase variation, antibiotic resistance, and host adaptation in the gut.</title>
        <authorList>
            <person name="Jiang X."/>
            <person name="Hall A.B."/>
            <person name="Arthur T.D."/>
            <person name="Plichta D.R."/>
            <person name="Covington C.T."/>
            <person name="Poyet M."/>
            <person name="Crothers J."/>
            <person name="Moses P.L."/>
            <person name="Tolonen A.C."/>
            <person name="Vlamakis H."/>
            <person name="Alm E.J."/>
            <person name="Xavier R.J."/>
        </authorList>
    </citation>
    <scope>NUCLEOTIDE SEQUENCE [LARGE SCALE GENOMIC DNA]</scope>
    <source>
        <strain evidence="3">Bf_0095</strain>
        <strain evidence="5">bf_0095</strain>
    </source>
</reference>
<gene>
    <name evidence="2" type="ORF">DWZ95_01595</name>
    <name evidence="3" type="ORF">EAJ06_06265</name>
</gene>